<evidence type="ECO:0000313" key="2">
    <source>
        <dbReference type="Proteomes" id="UP001242045"/>
    </source>
</evidence>
<proteinExistence type="predicted"/>
<protein>
    <submittedName>
        <fullName evidence="1">Uncharacterized protein</fullName>
    </submittedName>
</protein>
<dbReference type="AlphaFoldDB" id="A0AAW8D6F4"/>
<dbReference type="EMBL" id="JAUSRD010000012">
    <property type="protein sequence ID" value="MDP9895471.1"/>
    <property type="molecule type" value="Genomic_DNA"/>
</dbReference>
<evidence type="ECO:0000313" key="1">
    <source>
        <dbReference type="EMBL" id="MDP9895471.1"/>
    </source>
</evidence>
<sequence>MKSQKTQQHLSLERRNFPFPLRVRKKYLLAFTALFFSITDTTAGWISGRNMVWVNLDKSPGGAQVDRTIASFLNKNPTTCDGVWSINDSWLYMKKRPPTITDDLVTEIFKNGQTSKIKALHEALKNYTDEYLDDGFDGIIVYSNSGEGKMMRMTTGRGKIETFTVSLKGKQPRGDMIESAFCFLLPPVTRLP</sequence>
<dbReference type="Proteomes" id="UP001242045">
    <property type="component" value="Unassembled WGS sequence"/>
</dbReference>
<accession>A0AAW8D6F4</accession>
<name>A0AAW8D6F4_9BURK</name>
<dbReference type="RefSeq" id="WP_307686138.1">
    <property type="nucleotide sequence ID" value="NZ_JAUSRD010000012.1"/>
</dbReference>
<comment type="caution">
    <text evidence="1">The sequence shown here is derived from an EMBL/GenBank/DDBJ whole genome shotgun (WGS) entry which is preliminary data.</text>
</comment>
<organism evidence="1 2">
    <name type="scientific">Variovorax boronicumulans</name>
    <dbReference type="NCBI Taxonomy" id="436515"/>
    <lineage>
        <taxon>Bacteria</taxon>
        <taxon>Pseudomonadati</taxon>
        <taxon>Pseudomonadota</taxon>
        <taxon>Betaproteobacteria</taxon>
        <taxon>Burkholderiales</taxon>
        <taxon>Comamonadaceae</taxon>
        <taxon>Variovorax</taxon>
    </lineage>
</organism>
<reference evidence="1" key="1">
    <citation type="submission" date="2023-07" db="EMBL/GenBank/DDBJ databases">
        <title>Sorghum-associated microbial communities from plants grown in Nebraska, USA.</title>
        <authorList>
            <person name="Schachtman D."/>
        </authorList>
    </citation>
    <scope>NUCLEOTIDE SEQUENCE</scope>
    <source>
        <strain evidence="1">DS3754</strain>
    </source>
</reference>
<gene>
    <name evidence="1" type="ORF">J2W31_004596</name>
</gene>